<evidence type="ECO:0000256" key="1">
    <source>
        <dbReference type="SAM" id="MobiDB-lite"/>
    </source>
</evidence>
<feature type="chain" id="PRO_5036343544" evidence="2">
    <location>
        <begin position="21"/>
        <end position="279"/>
    </location>
</feature>
<reference evidence="3" key="1">
    <citation type="journal article" date="2015" name="Genom Data">
        <title>Genome sequences of six Phytophthora species associated with forests in New Zealand.</title>
        <authorList>
            <person name="Studholme D.J."/>
            <person name="McDougal R.L."/>
            <person name="Sambles C."/>
            <person name="Hansen E."/>
            <person name="Hardy G."/>
            <person name="Grant M."/>
            <person name="Ganley R.J."/>
            <person name="Williams N.M."/>
        </authorList>
    </citation>
    <scope>NUCLEOTIDE SEQUENCE</scope>
    <source>
        <strain evidence="3">NZFS 2646</strain>
        <strain evidence="4">NZFS 3630</strain>
    </source>
</reference>
<gene>
    <name evidence="5" type="ORF">BBI17_006850</name>
    <name evidence="6" type="ORF">BBO99_00005925</name>
    <name evidence="3" type="ORF">JM16_008574</name>
    <name evidence="4" type="ORF">JM18_008118</name>
</gene>
<comment type="caution">
    <text evidence="6">The sequence shown here is derived from an EMBL/GenBank/DDBJ whole genome shotgun (WGS) entry which is preliminary data.</text>
</comment>
<feature type="compositionally biased region" description="Polar residues" evidence="1">
    <location>
        <begin position="221"/>
        <end position="245"/>
    </location>
</feature>
<evidence type="ECO:0000313" key="6">
    <source>
        <dbReference type="EMBL" id="RLN78512.1"/>
    </source>
</evidence>
<feature type="signal peptide" evidence="2">
    <location>
        <begin position="1"/>
        <end position="20"/>
    </location>
</feature>
<proteinExistence type="predicted"/>
<dbReference type="Proteomes" id="UP000285624">
    <property type="component" value="Unassembled WGS sequence"/>
</dbReference>
<protein>
    <submittedName>
        <fullName evidence="6">Uncharacterized protein</fullName>
    </submittedName>
</protein>
<dbReference type="Proteomes" id="UP000792063">
    <property type="component" value="Unassembled WGS sequence"/>
</dbReference>
<feature type="compositionally biased region" description="Polar residues" evidence="1">
    <location>
        <begin position="195"/>
        <end position="205"/>
    </location>
</feature>
<dbReference type="STRING" id="325452.A0A3R7JYB7"/>
<dbReference type="EMBL" id="JPWV03000613">
    <property type="protein sequence ID" value="KAG2507367.1"/>
    <property type="molecule type" value="Genomic_DNA"/>
</dbReference>
<reference evidence="3" key="3">
    <citation type="submission" date="2020-06" db="EMBL/GenBank/DDBJ databases">
        <authorList>
            <person name="Studholme D.J."/>
        </authorList>
    </citation>
    <scope>NUCLEOTIDE SEQUENCE</scope>
    <source>
        <strain evidence="3">NZFS 2646</strain>
        <strain evidence="4">NZFS 3630</strain>
    </source>
</reference>
<feature type="region of interest" description="Disordered" evidence="1">
    <location>
        <begin position="195"/>
        <end position="251"/>
    </location>
</feature>
<dbReference type="AlphaFoldDB" id="A0A3R7JYB7"/>
<evidence type="ECO:0000313" key="8">
    <source>
        <dbReference type="Proteomes" id="UP000285883"/>
    </source>
</evidence>
<dbReference type="Proteomes" id="UP000285883">
    <property type="component" value="Unassembled WGS sequence"/>
</dbReference>
<accession>A0A3R7JYB7</accession>
<evidence type="ECO:0000256" key="2">
    <source>
        <dbReference type="SAM" id="SignalP"/>
    </source>
</evidence>
<evidence type="ECO:0000313" key="7">
    <source>
        <dbReference type="Proteomes" id="UP000285624"/>
    </source>
</evidence>
<sequence length="279" mass="29397">MNITYKFLLVSALAATVVNGHGWLSKPESTFNASAGDKSQFIGSIDSAATFKGSFAGPPVDNVASFTKAFKASKYKTLKALIDDKTKISVPGATLTCGSADPNAAPQPLPAKLEWAHSDSEGFSPSHEGPCEAWCDTTRVFHDENCAAHFKTAPAVMPYEKSKCSGAKKLIFFWIAMHGPSWQVYVNCATLSGGSSDDAQQNQGSTPTANTPQPANTPQTGNTGENQYWSKGGNQNWGSTNTATKQGGATNTGTGSTNYGFNSFQNQGWTKAGTVAPSM</sequence>
<keyword evidence="2" id="KW-0732">Signal</keyword>
<evidence type="ECO:0000313" key="3">
    <source>
        <dbReference type="EMBL" id="KAG2507367.1"/>
    </source>
</evidence>
<dbReference type="EMBL" id="JPWU03000428">
    <property type="protein sequence ID" value="KAG2515793.1"/>
    <property type="molecule type" value="Genomic_DNA"/>
</dbReference>
<organism evidence="6 7">
    <name type="scientific">Phytophthora kernoviae</name>
    <dbReference type="NCBI Taxonomy" id="325452"/>
    <lineage>
        <taxon>Eukaryota</taxon>
        <taxon>Sar</taxon>
        <taxon>Stramenopiles</taxon>
        <taxon>Oomycota</taxon>
        <taxon>Peronosporomycetes</taxon>
        <taxon>Peronosporales</taxon>
        <taxon>Peronosporaceae</taxon>
        <taxon>Phytophthora</taxon>
    </lineage>
</organism>
<dbReference type="EMBL" id="MAYM02000889">
    <property type="protein sequence ID" value="RLN32056.1"/>
    <property type="molecule type" value="Genomic_DNA"/>
</dbReference>
<evidence type="ECO:0000313" key="4">
    <source>
        <dbReference type="EMBL" id="KAG2515793.1"/>
    </source>
</evidence>
<dbReference type="EMBL" id="MBDN02000186">
    <property type="protein sequence ID" value="RLN78512.1"/>
    <property type="molecule type" value="Genomic_DNA"/>
</dbReference>
<reference evidence="7 8" key="2">
    <citation type="submission" date="2018-07" db="EMBL/GenBank/DDBJ databases">
        <title>Genome sequencing of oomycete isolates from Chile give support for New Zealand origin for Phytophthora kernoviae and make available the first Nothophytophthora sp. genome.</title>
        <authorList>
            <person name="Studholme D.J."/>
            <person name="Sanfuentes E."/>
            <person name="Panda P."/>
            <person name="Hill R."/>
            <person name="Sambles C."/>
            <person name="Grant M."/>
            <person name="Williams N.M."/>
            <person name="Mcdougal R.L."/>
        </authorList>
    </citation>
    <scope>NUCLEOTIDE SEQUENCE [LARGE SCALE GENOMIC DNA]</scope>
    <source>
        <strain evidence="5">Chile2</strain>
        <strain evidence="6">Chile4</strain>
    </source>
</reference>
<name>A0A3R7JYB7_9STRA</name>
<dbReference type="Proteomes" id="UP000785171">
    <property type="component" value="Unassembled WGS sequence"/>
</dbReference>
<feature type="compositionally biased region" description="Low complexity" evidence="1">
    <location>
        <begin position="206"/>
        <end position="220"/>
    </location>
</feature>
<keyword evidence="7" id="KW-1185">Reference proteome</keyword>
<feature type="region of interest" description="Disordered" evidence="1">
    <location>
        <begin position="260"/>
        <end position="279"/>
    </location>
</feature>
<evidence type="ECO:0000313" key="5">
    <source>
        <dbReference type="EMBL" id="RLN32056.1"/>
    </source>
</evidence>